<keyword evidence="9" id="KW-1135">Mitochondrion nucleoid</keyword>
<evidence type="ECO:0000256" key="3">
    <source>
        <dbReference type="ARBA" id="ARBA00022741"/>
    </source>
</evidence>
<dbReference type="SUPFAM" id="SSF52540">
    <property type="entry name" value="P-loop containing nucleoside triphosphate hydrolases"/>
    <property type="match status" value="1"/>
</dbReference>
<evidence type="ECO:0000256" key="11">
    <source>
        <dbReference type="SAM" id="MobiDB-lite"/>
    </source>
</evidence>
<keyword evidence="15" id="KW-1185">Reference proteome</keyword>
<gene>
    <name evidence="14" type="ORF">SO694_00012245</name>
</gene>
<feature type="coiled-coil region" evidence="10">
    <location>
        <begin position="268"/>
        <end position="295"/>
    </location>
</feature>
<sequence length="711" mass="76735">MASARFAAAALACVLACAATSDTGPWWAYHELGEPVDVSRSLEAIRSVPIKRFEMTHDTVNGRVHYGVLAPDAEASLGPVYGETVTKEEAVPGAKGGLTRKVVDPGVLFTHGLAALQALSDGVPAALDAARPISASAVATSAGLAFAEAVLLDANWSTAAELKPLRNLEEERARTLETKLRKIDAKTSRTRNVTRYDFATRNETSLQLDALAAATADFEHATAKATLQHNANATRATDAVLEDMRKATALKKLRDEFTVAEAREKLREATAVEVAREAERQAAEAERLNEDIALRMIRAQGAEMRRKLLEAITAVAGEVAKAADSLRLHPERLRRFVLGLVGVAGGYFATRESALLARRLLTQYLMRPALVRESSFSMSGVVVWTLGLVAKLFTTLLFLRRGPAHDDGAQVDVKTTKITDGIVLPDALGARLDQLAASVRGARKLRAPLRHLLLYGPPGTGKTMIARRLSQISGLDWAIMSGGDVGPLGAAASTEIHNILNWARRSPKGLLLFVDEAEAALCDRGRPDLSEEAISALNAFLFHTSDPSYKFMLVLATNRPGDLDAAVLDRVDESVEIPLPGEAGRLALLRLYFAAAFAPPRLDTRLRRVVARVAWWRAPAIRVDLDVEKALRDLATRTAGYSGRECSKLMLSVQGAVYATERESASGSLVLDGALWERTVRWKLEEVKPRSTLGKPAPKKRAANGNNGGAV</sequence>
<comment type="caution">
    <text evidence="14">The sequence shown here is derived from an EMBL/GenBank/DDBJ whole genome shotgun (WGS) entry which is preliminary data.</text>
</comment>
<dbReference type="InterPro" id="IPR021911">
    <property type="entry name" value="ATAD3_N"/>
</dbReference>
<name>A0ABR1G1L8_AURAN</name>
<dbReference type="InterPro" id="IPR027417">
    <property type="entry name" value="P-loop_NTPase"/>
</dbReference>
<accession>A0ABR1G1L8</accession>
<evidence type="ECO:0000313" key="14">
    <source>
        <dbReference type="EMBL" id="KAK7242356.1"/>
    </source>
</evidence>
<reference evidence="14 15" key="1">
    <citation type="submission" date="2024-03" db="EMBL/GenBank/DDBJ databases">
        <title>Aureococcus anophagefferens CCMP1851 and Kratosvirus quantuckense: Draft genome of a second virus-susceptible host strain in the model system.</title>
        <authorList>
            <person name="Chase E."/>
            <person name="Truchon A.R."/>
            <person name="Schepens W."/>
            <person name="Wilhelm S.W."/>
        </authorList>
    </citation>
    <scope>NUCLEOTIDE SEQUENCE [LARGE SCALE GENOMIC DNA]</scope>
    <source>
        <strain evidence="14 15">CCMP1851</strain>
    </source>
</reference>
<evidence type="ECO:0000256" key="7">
    <source>
        <dbReference type="ARBA" id="ARBA00023128"/>
    </source>
</evidence>
<feature type="chain" id="PRO_5046694482" evidence="12">
    <location>
        <begin position="20"/>
        <end position="711"/>
    </location>
</feature>
<keyword evidence="5" id="KW-0067">ATP-binding</keyword>
<dbReference type="InterPro" id="IPR003959">
    <property type="entry name" value="ATPase_AAA_core"/>
</dbReference>
<evidence type="ECO:0000256" key="1">
    <source>
        <dbReference type="ARBA" id="ARBA00004273"/>
    </source>
</evidence>
<dbReference type="Pfam" id="PF12037">
    <property type="entry name" value="ATAD3_N"/>
    <property type="match status" value="1"/>
</dbReference>
<comment type="subcellular location">
    <subcellularLocation>
        <location evidence="1">Mitochondrion inner membrane</location>
    </subcellularLocation>
    <subcellularLocation>
        <location evidence="2">Mitochondrion matrix</location>
        <location evidence="2">Mitochondrion nucleoid</location>
    </subcellularLocation>
</comment>
<evidence type="ECO:0000256" key="4">
    <source>
        <dbReference type="ARBA" id="ARBA00022792"/>
    </source>
</evidence>
<protein>
    <submittedName>
        <fullName evidence="14">ATP binding protein</fullName>
    </submittedName>
</protein>
<dbReference type="Pfam" id="PF00004">
    <property type="entry name" value="AAA"/>
    <property type="match status" value="1"/>
</dbReference>
<keyword evidence="3" id="KW-0547">Nucleotide-binding</keyword>
<feature type="domain" description="AAA+ ATPase" evidence="13">
    <location>
        <begin position="448"/>
        <end position="581"/>
    </location>
</feature>
<feature type="region of interest" description="Disordered" evidence="11">
    <location>
        <begin position="691"/>
        <end position="711"/>
    </location>
</feature>
<keyword evidence="12" id="KW-0732">Signal</keyword>
<dbReference type="PANTHER" id="PTHR23075">
    <property type="entry name" value="PUTATIVE ATP-ASE"/>
    <property type="match status" value="1"/>
</dbReference>
<evidence type="ECO:0000256" key="12">
    <source>
        <dbReference type="SAM" id="SignalP"/>
    </source>
</evidence>
<proteinExistence type="predicted"/>
<evidence type="ECO:0000256" key="6">
    <source>
        <dbReference type="ARBA" id="ARBA00023054"/>
    </source>
</evidence>
<dbReference type="SMART" id="SM00382">
    <property type="entry name" value="AAA"/>
    <property type="match status" value="1"/>
</dbReference>
<dbReference type="InterPro" id="IPR003593">
    <property type="entry name" value="AAA+_ATPase"/>
</dbReference>
<evidence type="ECO:0000259" key="13">
    <source>
        <dbReference type="SMART" id="SM00382"/>
    </source>
</evidence>
<evidence type="ECO:0000256" key="5">
    <source>
        <dbReference type="ARBA" id="ARBA00022840"/>
    </source>
</evidence>
<evidence type="ECO:0000256" key="2">
    <source>
        <dbReference type="ARBA" id="ARBA00004436"/>
    </source>
</evidence>
<feature type="signal peptide" evidence="12">
    <location>
        <begin position="1"/>
        <end position="19"/>
    </location>
</feature>
<keyword evidence="8" id="KW-0472">Membrane</keyword>
<evidence type="ECO:0000256" key="8">
    <source>
        <dbReference type="ARBA" id="ARBA00023136"/>
    </source>
</evidence>
<keyword evidence="4" id="KW-0999">Mitochondrion inner membrane</keyword>
<dbReference type="EMBL" id="JBBJCI010000145">
    <property type="protein sequence ID" value="KAK7242356.1"/>
    <property type="molecule type" value="Genomic_DNA"/>
</dbReference>
<evidence type="ECO:0000256" key="10">
    <source>
        <dbReference type="SAM" id="Coils"/>
    </source>
</evidence>
<dbReference type="Proteomes" id="UP001363151">
    <property type="component" value="Unassembled WGS sequence"/>
</dbReference>
<dbReference type="PANTHER" id="PTHR23075:SF0">
    <property type="entry name" value="ATPASE FAMILY AAA DOMAIN-CONTAINING PROTEIN 3"/>
    <property type="match status" value="1"/>
</dbReference>
<keyword evidence="6 10" id="KW-0175">Coiled coil</keyword>
<evidence type="ECO:0000313" key="15">
    <source>
        <dbReference type="Proteomes" id="UP001363151"/>
    </source>
</evidence>
<organism evidence="14 15">
    <name type="scientific">Aureococcus anophagefferens</name>
    <name type="common">Harmful bloom alga</name>
    <dbReference type="NCBI Taxonomy" id="44056"/>
    <lineage>
        <taxon>Eukaryota</taxon>
        <taxon>Sar</taxon>
        <taxon>Stramenopiles</taxon>
        <taxon>Ochrophyta</taxon>
        <taxon>Pelagophyceae</taxon>
        <taxon>Pelagomonadales</taxon>
        <taxon>Pelagomonadaceae</taxon>
        <taxon>Aureococcus</taxon>
    </lineage>
</organism>
<keyword evidence="7" id="KW-0496">Mitochondrion</keyword>
<dbReference type="Gene3D" id="3.40.50.300">
    <property type="entry name" value="P-loop containing nucleotide triphosphate hydrolases"/>
    <property type="match status" value="1"/>
</dbReference>
<evidence type="ECO:0000256" key="9">
    <source>
        <dbReference type="ARBA" id="ARBA00023271"/>
    </source>
</evidence>